<dbReference type="SMART" id="SM00257">
    <property type="entry name" value="LysM"/>
    <property type="match status" value="2"/>
</dbReference>
<protein>
    <recommendedName>
        <fullName evidence="2">LysM domain-containing protein</fullName>
    </recommendedName>
</protein>
<evidence type="ECO:0000256" key="1">
    <source>
        <dbReference type="SAM" id="SignalP"/>
    </source>
</evidence>
<dbReference type="Pfam" id="PF01476">
    <property type="entry name" value="LysM"/>
    <property type="match status" value="2"/>
</dbReference>
<feature type="domain" description="LysM" evidence="2">
    <location>
        <begin position="120"/>
        <end position="174"/>
    </location>
</feature>
<dbReference type="CDD" id="cd00118">
    <property type="entry name" value="LysM"/>
    <property type="match status" value="2"/>
</dbReference>
<evidence type="ECO:0000313" key="4">
    <source>
        <dbReference type="Proteomes" id="UP001642405"/>
    </source>
</evidence>
<feature type="domain" description="LysM" evidence="2">
    <location>
        <begin position="46"/>
        <end position="90"/>
    </location>
</feature>
<keyword evidence="1" id="KW-0732">Signal</keyword>
<gene>
    <name evidence="3" type="ORF">SCUCBS95973_007345</name>
</gene>
<dbReference type="PANTHER" id="PTHR33734:SF22">
    <property type="entry name" value="MEMBRANE-BOUND LYTIC MUREIN TRANSGLYCOSYLASE D"/>
    <property type="match status" value="1"/>
</dbReference>
<dbReference type="InterPro" id="IPR018392">
    <property type="entry name" value="LysM"/>
</dbReference>
<dbReference type="PANTHER" id="PTHR33734">
    <property type="entry name" value="LYSM DOMAIN-CONTAINING GPI-ANCHORED PROTEIN 2"/>
    <property type="match status" value="1"/>
</dbReference>
<feature type="chain" id="PRO_5047358600" description="LysM domain-containing protein" evidence="1">
    <location>
        <begin position="24"/>
        <end position="236"/>
    </location>
</feature>
<dbReference type="Proteomes" id="UP001642405">
    <property type="component" value="Unassembled WGS sequence"/>
</dbReference>
<dbReference type="EMBL" id="CAWUHB010000050">
    <property type="protein sequence ID" value="CAK7229785.1"/>
    <property type="molecule type" value="Genomic_DNA"/>
</dbReference>
<dbReference type="Gene3D" id="3.10.350.10">
    <property type="entry name" value="LysM domain"/>
    <property type="match status" value="2"/>
</dbReference>
<dbReference type="InterPro" id="IPR036779">
    <property type="entry name" value="LysM_dom_sf"/>
</dbReference>
<dbReference type="SUPFAM" id="SSF54106">
    <property type="entry name" value="LysM domain"/>
    <property type="match status" value="1"/>
</dbReference>
<comment type="caution">
    <text evidence="3">The sequence shown here is derived from an EMBL/GenBank/DDBJ whole genome shotgun (WGS) entry which is preliminary data.</text>
</comment>
<dbReference type="PROSITE" id="PS51782">
    <property type="entry name" value="LYSM"/>
    <property type="match status" value="2"/>
</dbReference>
<proteinExistence type="predicted"/>
<reference evidence="3 4" key="1">
    <citation type="submission" date="2024-01" db="EMBL/GenBank/DDBJ databases">
        <authorList>
            <person name="Allen C."/>
            <person name="Tagirdzhanova G."/>
        </authorList>
    </citation>
    <scope>NUCLEOTIDE SEQUENCE [LARGE SCALE GENOMIC DNA]</scope>
</reference>
<organism evidence="3 4">
    <name type="scientific">Sporothrix curviconia</name>
    <dbReference type="NCBI Taxonomy" id="1260050"/>
    <lineage>
        <taxon>Eukaryota</taxon>
        <taxon>Fungi</taxon>
        <taxon>Dikarya</taxon>
        <taxon>Ascomycota</taxon>
        <taxon>Pezizomycotina</taxon>
        <taxon>Sordariomycetes</taxon>
        <taxon>Sordariomycetidae</taxon>
        <taxon>Ophiostomatales</taxon>
        <taxon>Ophiostomataceae</taxon>
        <taxon>Sporothrix</taxon>
    </lineage>
</organism>
<name>A0ABP0CDU1_9PEZI</name>
<accession>A0ABP0CDU1</accession>
<sequence length="236" mass="24975">MLGIKENLLFITALGHFVAALPAADIYNTLPTSASIINLNVSASGETYTVQSGDTLAAIADQYGVGVCDIARLNILSDARSIYPGEELRVPAQATFPYDTSCITPNNTETTNTCIYGGPHTYTTQEGDTLQKIANVNFNITIESIVNQTSQTPYIKDAAENPYAILEAGQNVKIPVCDNSACTMSQFSLSYGTLQDFAATYSVTVGQLIAVNTGYNHSAGGAPVLAMLHDCTIVAS</sequence>
<evidence type="ECO:0000313" key="3">
    <source>
        <dbReference type="EMBL" id="CAK7229785.1"/>
    </source>
</evidence>
<feature type="signal peptide" evidence="1">
    <location>
        <begin position="1"/>
        <end position="23"/>
    </location>
</feature>
<evidence type="ECO:0000259" key="2">
    <source>
        <dbReference type="PROSITE" id="PS51782"/>
    </source>
</evidence>
<keyword evidence="4" id="KW-1185">Reference proteome</keyword>